<comment type="similarity">
    <text evidence="8">Belongs to the DszC flavin monooxygenase family.</text>
</comment>
<dbReference type="SUPFAM" id="SSF56645">
    <property type="entry name" value="Acyl-CoA dehydrogenase NM domain-like"/>
    <property type="match status" value="1"/>
</dbReference>
<proteinExistence type="inferred from homology"/>
<organism evidence="17 18">
    <name type="scientific">Acetobacter fallax</name>
    <dbReference type="NCBI Taxonomy" id="1737473"/>
    <lineage>
        <taxon>Bacteria</taxon>
        <taxon>Pseudomonadati</taxon>
        <taxon>Pseudomonadota</taxon>
        <taxon>Alphaproteobacteria</taxon>
        <taxon>Acetobacterales</taxon>
        <taxon>Acetobacteraceae</taxon>
        <taxon>Acetobacter</taxon>
    </lineage>
</organism>
<dbReference type="InterPro" id="IPR036250">
    <property type="entry name" value="AcylCo_DH-like_C"/>
</dbReference>
<dbReference type="Gene3D" id="1.20.140.10">
    <property type="entry name" value="Butyryl-CoA Dehydrogenase, subunit A, domain 3"/>
    <property type="match status" value="1"/>
</dbReference>
<dbReference type="SUPFAM" id="SSF47203">
    <property type="entry name" value="Acyl-CoA dehydrogenase C-terminal domain-like"/>
    <property type="match status" value="1"/>
</dbReference>
<dbReference type="RefSeq" id="WP_173578351.1">
    <property type="nucleotide sequence ID" value="NZ_WOSW01000042.1"/>
</dbReference>
<comment type="catalytic activity">
    <reaction evidence="11">
        <text>dibenzothiophene + FMNH2 + O2 = dibenzothiophene 5-oxide + FMN + H2O + H(+)</text>
        <dbReference type="Rhea" id="RHEA:49076"/>
        <dbReference type="ChEBI" id="CHEBI:15377"/>
        <dbReference type="ChEBI" id="CHEBI:15378"/>
        <dbReference type="ChEBI" id="CHEBI:15379"/>
        <dbReference type="ChEBI" id="CHEBI:23681"/>
        <dbReference type="ChEBI" id="CHEBI:23683"/>
        <dbReference type="ChEBI" id="CHEBI:57618"/>
        <dbReference type="ChEBI" id="CHEBI:58210"/>
    </reaction>
</comment>
<evidence type="ECO:0000256" key="10">
    <source>
        <dbReference type="ARBA" id="ARBA00034345"/>
    </source>
</evidence>
<evidence type="ECO:0000256" key="5">
    <source>
        <dbReference type="ARBA" id="ARBA00023002"/>
    </source>
</evidence>
<evidence type="ECO:0000259" key="14">
    <source>
        <dbReference type="Pfam" id="PF02770"/>
    </source>
</evidence>
<accession>A0ABX0KHK0</accession>
<keyword evidence="3" id="KW-0288">FMN</keyword>
<evidence type="ECO:0000259" key="16">
    <source>
        <dbReference type="Pfam" id="PF08028"/>
    </source>
</evidence>
<dbReference type="InterPro" id="IPR013107">
    <property type="entry name" value="Acyl-CoA_DH_C"/>
</dbReference>
<dbReference type="Gene3D" id="1.10.540.10">
    <property type="entry name" value="Acyl-CoA dehydrogenase/oxidase, N-terminal domain"/>
    <property type="match status" value="1"/>
</dbReference>
<keyword evidence="2" id="KW-0285">Flavoprotein</keyword>
<dbReference type="EC" id="1.14.14.21" evidence="9"/>
<protein>
    <recommendedName>
        <fullName evidence="10">Dibenzothiophene monooxygenase</fullName>
        <ecNumber evidence="9">1.14.14.21</ecNumber>
    </recommendedName>
</protein>
<dbReference type="Pfam" id="PF02771">
    <property type="entry name" value="Acyl-CoA_dh_N"/>
    <property type="match status" value="1"/>
</dbReference>
<evidence type="ECO:0000256" key="8">
    <source>
        <dbReference type="ARBA" id="ARBA00034317"/>
    </source>
</evidence>
<keyword evidence="18" id="KW-1185">Reference proteome</keyword>
<dbReference type="PIRSF" id="PIRSF016578">
    <property type="entry name" value="HsaA"/>
    <property type="match status" value="1"/>
</dbReference>
<evidence type="ECO:0000313" key="17">
    <source>
        <dbReference type="EMBL" id="NHO33885.1"/>
    </source>
</evidence>
<comment type="catalytic activity">
    <reaction evidence="13">
        <text>dibenzothiophene + 2 FMNH2 + 2 O2 = dibenzothiophene 5,5-dioxide + 2 FMN + 2 H2O + 2 H(+)</text>
        <dbReference type="Rhea" id="RHEA:49072"/>
        <dbReference type="ChEBI" id="CHEBI:15377"/>
        <dbReference type="ChEBI" id="CHEBI:15378"/>
        <dbReference type="ChEBI" id="CHEBI:15379"/>
        <dbReference type="ChEBI" id="CHEBI:23681"/>
        <dbReference type="ChEBI" id="CHEBI:57618"/>
        <dbReference type="ChEBI" id="CHEBI:58210"/>
        <dbReference type="ChEBI" id="CHEBI:90356"/>
        <dbReference type="EC" id="1.14.14.21"/>
    </reaction>
</comment>
<evidence type="ECO:0000313" key="18">
    <source>
        <dbReference type="Proteomes" id="UP000615326"/>
    </source>
</evidence>
<evidence type="ECO:0000256" key="13">
    <source>
        <dbReference type="ARBA" id="ARBA00049456"/>
    </source>
</evidence>
<keyword evidence="5 17" id="KW-0560">Oxidoreductase</keyword>
<dbReference type="InterPro" id="IPR037069">
    <property type="entry name" value="AcylCoA_DH/ox_N_sf"/>
</dbReference>
<dbReference type="Pfam" id="PF02770">
    <property type="entry name" value="Acyl-CoA_dh_M"/>
    <property type="match status" value="1"/>
</dbReference>
<comment type="subcellular location">
    <subcellularLocation>
        <location evidence="1">Cytoplasm</location>
    </subcellularLocation>
</comment>
<feature type="domain" description="Acyl-CoA dehydrogenase C-terminal" evidence="16">
    <location>
        <begin position="258"/>
        <end position="390"/>
    </location>
</feature>
<evidence type="ECO:0000256" key="11">
    <source>
        <dbReference type="ARBA" id="ARBA00047859"/>
    </source>
</evidence>
<comment type="pathway">
    <text evidence="7">Sulfur metabolism; dibenzothiophene degradation.</text>
</comment>
<dbReference type="NCBIfam" id="TIGR04022">
    <property type="entry name" value="sulfur_SfnB"/>
    <property type="match status" value="1"/>
</dbReference>
<dbReference type="Pfam" id="PF08028">
    <property type="entry name" value="Acyl-CoA_dh_2"/>
    <property type="match status" value="1"/>
</dbReference>
<dbReference type="InterPro" id="IPR046373">
    <property type="entry name" value="Acyl-CoA_Oxase/DH_mid-dom_sf"/>
</dbReference>
<dbReference type="EMBL" id="WOSW01000042">
    <property type="protein sequence ID" value="NHO33885.1"/>
    <property type="molecule type" value="Genomic_DNA"/>
</dbReference>
<dbReference type="Gene3D" id="2.40.110.10">
    <property type="entry name" value="Butyryl-CoA Dehydrogenase, subunit A, domain 2"/>
    <property type="match status" value="1"/>
</dbReference>
<sequence length="415" mass="44653">MISQIVVGGGEAVPPPPWPRQAAFVIRNNEQALDAARRIAVLAEEGAVRRDREDLFPGIELDAFSSSGLWGITVPAAWGGADLSYVTVGRVAVTIAAADSSLAQLVQNHWATIAAIRSSATEEQKADLFPLILEGQRFGNAFSERGTKNVSDLRTRLIHDGDEVILNGVKHYCTGALAADLIQIVALDENGLSQLAIAERNSPGLTVFNDWTAFGQRGTGSGRVVIENVRVPASRVIAVWKAYVPEAPFPDSAISQFIQAAIDGGIAQGALRETEKFVLTRTRPWVDSGAEKAADDPYIIQAIGSLNVRLSAALALLDEAGRSIDTAVHAPSPDTVAAAQIAVAKAKILTTEIAIEAADRLFELAGTASTDRNLGLDRYWRNARAHTLHDPVRWKYAIVGEYYLNGRFPPLHPWS</sequence>
<evidence type="ECO:0000256" key="4">
    <source>
        <dbReference type="ARBA" id="ARBA00022741"/>
    </source>
</evidence>
<evidence type="ECO:0000256" key="6">
    <source>
        <dbReference type="ARBA" id="ARBA00023033"/>
    </source>
</evidence>
<name>A0ABX0KHK0_9PROT</name>
<evidence type="ECO:0000256" key="2">
    <source>
        <dbReference type="ARBA" id="ARBA00022630"/>
    </source>
</evidence>
<evidence type="ECO:0000256" key="7">
    <source>
        <dbReference type="ARBA" id="ARBA00034307"/>
    </source>
</evidence>
<gene>
    <name evidence="17" type="ORF">GOB84_15260</name>
</gene>
<evidence type="ECO:0000256" key="9">
    <source>
        <dbReference type="ARBA" id="ARBA00034328"/>
    </source>
</evidence>
<keyword evidence="4" id="KW-0547">Nucleotide-binding</keyword>
<evidence type="ECO:0000256" key="1">
    <source>
        <dbReference type="ARBA" id="ARBA00004496"/>
    </source>
</evidence>
<dbReference type="InterPro" id="IPR006091">
    <property type="entry name" value="Acyl-CoA_Oxase/DH_mid-dom"/>
</dbReference>
<dbReference type="PANTHER" id="PTHR43884">
    <property type="entry name" value="ACYL-COA DEHYDROGENASE"/>
    <property type="match status" value="1"/>
</dbReference>
<comment type="caution">
    <text evidence="17">The sequence shown here is derived from an EMBL/GenBank/DDBJ whole genome shotgun (WGS) entry which is preliminary data.</text>
</comment>
<evidence type="ECO:0000256" key="3">
    <source>
        <dbReference type="ARBA" id="ARBA00022643"/>
    </source>
</evidence>
<evidence type="ECO:0000259" key="15">
    <source>
        <dbReference type="Pfam" id="PF02771"/>
    </source>
</evidence>
<feature type="domain" description="Acyl-CoA oxidase/dehydrogenase middle" evidence="14">
    <location>
        <begin position="149"/>
        <end position="229"/>
    </location>
</feature>
<dbReference type="InterPro" id="IPR009100">
    <property type="entry name" value="AcylCoA_DH/oxidase_NM_dom_sf"/>
</dbReference>
<comment type="catalytic activity">
    <reaction evidence="12">
        <text>dibenzothiophene 5-oxide + FMNH2 + O2 = dibenzothiophene 5,5-dioxide + FMN + H2O + H(+)</text>
        <dbReference type="Rhea" id="RHEA:49080"/>
        <dbReference type="ChEBI" id="CHEBI:15377"/>
        <dbReference type="ChEBI" id="CHEBI:15378"/>
        <dbReference type="ChEBI" id="CHEBI:15379"/>
        <dbReference type="ChEBI" id="CHEBI:23683"/>
        <dbReference type="ChEBI" id="CHEBI:57618"/>
        <dbReference type="ChEBI" id="CHEBI:58210"/>
        <dbReference type="ChEBI" id="CHEBI:90356"/>
    </reaction>
</comment>
<feature type="domain" description="Acyl-CoA dehydrogenase/oxidase N-terminal" evidence="15">
    <location>
        <begin position="45"/>
        <end position="135"/>
    </location>
</feature>
<keyword evidence="6" id="KW-0503">Monooxygenase</keyword>
<dbReference type="PANTHER" id="PTHR43884:SF12">
    <property type="entry name" value="ISOVALERYL-COA DEHYDROGENASE, MITOCHONDRIAL-RELATED"/>
    <property type="match status" value="1"/>
</dbReference>
<evidence type="ECO:0000256" key="12">
    <source>
        <dbReference type="ARBA" id="ARBA00048445"/>
    </source>
</evidence>
<dbReference type="Proteomes" id="UP000615326">
    <property type="component" value="Unassembled WGS sequence"/>
</dbReference>
<reference evidence="17 18" key="1">
    <citation type="journal article" date="2020" name="Int. J. Syst. Evol. Microbiol.">
        <title>Novel acetic acid bacteria from cider fermentations: Acetobacter conturbans sp. nov. and Acetobacter fallax sp. nov.</title>
        <authorList>
            <person name="Sombolestani A.S."/>
            <person name="Cleenwerck I."/>
            <person name="Cnockaert M."/>
            <person name="Borremans W."/>
            <person name="Wieme A.D."/>
            <person name="De Vuyst L."/>
            <person name="Vandamme P."/>
        </authorList>
    </citation>
    <scope>NUCLEOTIDE SEQUENCE [LARGE SCALE GENOMIC DNA]</scope>
    <source>
        <strain evidence="17 18">LMG 1637</strain>
    </source>
</reference>
<dbReference type="InterPro" id="IPR023922">
    <property type="entry name" value="S04_starv_induced_SfnB"/>
</dbReference>
<dbReference type="GO" id="GO:0016491">
    <property type="term" value="F:oxidoreductase activity"/>
    <property type="evidence" value="ECO:0007669"/>
    <property type="project" value="UniProtKB-KW"/>
</dbReference>
<dbReference type="InterPro" id="IPR013786">
    <property type="entry name" value="AcylCoA_DH/ox_N"/>
</dbReference>